<dbReference type="EMBL" id="JAEIJD010000003">
    <property type="protein sequence ID" value="MBI6629256.1"/>
    <property type="molecule type" value="Genomic_DNA"/>
</dbReference>
<protein>
    <submittedName>
        <fullName evidence="7">OmpA family protein</fullName>
    </submittedName>
</protein>
<dbReference type="PROSITE" id="PS51123">
    <property type="entry name" value="OMPA_2"/>
    <property type="match status" value="1"/>
</dbReference>
<dbReference type="AlphaFoldDB" id="A0A934HQV4"/>
<dbReference type="PRINTS" id="PR01021">
    <property type="entry name" value="OMPADOMAIN"/>
</dbReference>
<keyword evidence="5" id="KW-0732">Signal</keyword>
<comment type="subcellular location">
    <subcellularLocation>
        <location evidence="1">Cell outer membrane</location>
    </subcellularLocation>
</comment>
<evidence type="ECO:0000313" key="8">
    <source>
        <dbReference type="Proteomes" id="UP000613255"/>
    </source>
</evidence>
<dbReference type="Pfam" id="PF00691">
    <property type="entry name" value="OmpA"/>
    <property type="match status" value="1"/>
</dbReference>
<dbReference type="Proteomes" id="UP000613255">
    <property type="component" value="Unassembled WGS sequence"/>
</dbReference>
<evidence type="ECO:0000256" key="4">
    <source>
        <dbReference type="PROSITE-ProRule" id="PRU00473"/>
    </source>
</evidence>
<evidence type="ECO:0000259" key="6">
    <source>
        <dbReference type="PROSITE" id="PS51123"/>
    </source>
</evidence>
<evidence type="ECO:0000256" key="2">
    <source>
        <dbReference type="ARBA" id="ARBA00023136"/>
    </source>
</evidence>
<proteinExistence type="predicted"/>
<reference evidence="7" key="1">
    <citation type="submission" date="2020-12" db="EMBL/GenBank/DDBJ databases">
        <title>Pontibaca salina gen. nov., sp. nov., isolated from marine sediment.</title>
        <authorList>
            <person name="Bo J."/>
            <person name="Wang S."/>
            <person name="Song X."/>
            <person name="Du Z."/>
        </authorList>
    </citation>
    <scope>NUCLEOTIDE SEQUENCE</scope>
    <source>
        <strain evidence="7">S1109L</strain>
    </source>
</reference>
<dbReference type="Gene3D" id="3.30.1330.60">
    <property type="entry name" value="OmpA-like domain"/>
    <property type="match status" value="1"/>
</dbReference>
<keyword evidence="3" id="KW-0998">Cell outer membrane</keyword>
<dbReference type="PROSITE" id="PS51257">
    <property type="entry name" value="PROKAR_LIPOPROTEIN"/>
    <property type="match status" value="1"/>
</dbReference>
<dbReference type="InterPro" id="IPR006665">
    <property type="entry name" value="OmpA-like"/>
</dbReference>
<organism evidence="7 8">
    <name type="scientific">Pontibaca salina</name>
    <dbReference type="NCBI Taxonomy" id="2795731"/>
    <lineage>
        <taxon>Bacteria</taxon>
        <taxon>Pseudomonadati</taxon>
        <taxon>Pseudomonadota</taxon>
        <taxon>Alphaproteobacteria</taxon>
        <taxon>Rhodobacterales</taxon>
        <taxon>Roseobacteraceae</taxon>
        <taxon>Pontibaca</taxon>
    </lineage>
</organism>
<evidence type="ECO:0000256" key="5">
    <source>
        <dbReference type="SAM" id="SignalP"/>
    </source>
</evidence>
<dbReference type="InterPro" id="IPR050330">
    <property type="entry name" value="Bact_OuterMem_StrucFunc"/>
</dbReference>
<dbReference type="PANTHER" id="PTHR30329">
    <property type="entry name" value="STATOR ELEMENT OF FLAGELLAR MOTOR COMPLEX"/>
    <property type="match status" value="1"/>
</dbReference>
<evidence type="ECO:0000256" key="1">
    <source>
        <dbReference type="ARBA" id="ARBA00004442"/>
    </source>
</evidence>
<keyword evidence="8" id="KW-1185">Reference proteome</keyword>
<dbReference type="SUPFAM" id="SSF103088">
    <property type="entry name" value="OmpA-like"/>
    <property type="match status" value="1"/>
</dbReference>
<comment type="caution">
    <text evidence="7">The sequence shown here is derived from an EMBL/GenBank/DDBJ whole genome shotgun (WGS) entry which is preliminary data.</text>
</comment>
<feature type="chain" id="PRO_5038072471" evidence="5">
    <location>
        <begin position="22"/>
        <end position="220"/>
    </location>
</feature>
<dbReference type="InterPro" id="IPR006664">
    <property type="entry name" value="OMP_bac"/>
</dbReference>
<keyword evidence="2 4" id="KW-0472">Membrane</keyword>
<sequence length="220" mass="22632">MTMTLKTTAFAALGCVFFLGACTEPGSLSSLSADPNQQAKQGALMGALVGTGLSVATGGKKGDLLIGAAAGAAAGGLIGSQLDKQAAELRSQLASDGITITNTGTQLVVSLPQDITFATDSFTVRPALQADLRRVAAHLQRYPNSHVQVIGHTDSTGAASYNQDLSERRASAVASVLAQGGVSYNRLVTLGRGESQPIASNLTVEGKARNRRVEIIIIPR</sequence>
<dbReference type="PANTHER" id="PTHR30329:SF21">
    <property type="entry name" value="LIPOPROTEIN YIAD-RELATED"/>
    <property type="match status" value="1"/>
</dbReference>
<evidence type="ECO:0000256" key="3">
    <source>
        <dbReference type="ARBA" id="ARBA00023237"/>
    </source>
</evidence>
<dbReference type="InterPro" id="IPR036737">
    <property type="entry name" value="OmpA-like_sf"/>
</dbReference>
<dbReference type="CDD" id="cd07185">
    <property type="entry name" value="OmpA_C-like"/>
    <property type="match status" value="1"/>
</dbReference>
<evidence type="ECO:0000313" key="7">
    <source>
        <dbReference type="EMBL" id="MBI6629256.1"/>
    </source>
</evidence>
<feature type="signal peptide" evidence="5">
    <location>
        <begin position="1"/>
        <end position="21"/>
    </location>
</feature>
<name>A0A934HQV4_9RHOB</name>
<dbReference type="GO" id="GO:0009279">
    <property type="term" value="C:cell outer membrane"/>
    <property type="evidence" value="ECO:0007669"/>
    <property type="project" value="UniProtKB-SubCell"/>
</dbReference>
<feature type="domain" description="OmpA-like" evidence="6">
    <location>
        <begin position="104"/>
        <end position="220"/>
    </location>
</feature>
<accession>A0A934HQV4</accession>
<gene>
    <name evidence="7" type="ORF">JAO82_05105</name>
</gene>